<name>A0A7M5WTV3_9CNID</name>
<evidence type="ECO:0000313" key="1">
    <source>
        <dbReference type="EnsemblMetazoa" id="CLYHEMP013020.1"/>
    </source>
</evidence>
<evidence type="ECO:0000313" key="2">
    <source>
        <dbReference type="Proteomes" id="UP000594262"/>
    </source>
</evidence>
<accession>A0A7M5WTV3</accession>
<keyword evidence="2" id="KW-1185">Reference proteome</keyword>
<dbReference type="Proteomes" id="UP000594262">
    <property type="component" value="Unplaced"/>
</dbReference>
<sequence>HFKSLTKRFPRKYKNNRKADMSSSLCSVLFLCLAICYFADVSMSRAVNCASKRWHSSIGCQEVRELKSIKREVHSREKLNRLLLKYLRSSMRSLRFGGPRGTKRADKQKKNGKVVVVDDLK</sequence>
<reference evidence="1" key="1">
    <citation type="submission" date="2021-01" db="UniProtKB">
        <authorList>
            <consortium name="EnsemblMetazoa"/>
        </authorList>
    </citation>
    <scope>IDENTIFICATION</scope>
</reference>
<proteinExistence type="predicted"/>
<dbReference type="AlphaFoldDB" id="A0A7M5WTV3"/>
<protein>
    <submittedName>
        <fullName evidence="1">Uncharacterized protein</fullName>
    </submittedName>
</protein>
<dbReference type="EnsemblMetazoa" id="CLYHEMT013020.1">
    <property type="protein sequence ID" value="CLYHEMP013020.1"/>
    <property type="gene ID" value="CLYHEMG013020"/>
</dbReference>
<organism evidence="1 2">
    <name type="scientific">Clytia hemisphaerica</name>
    <dbReference type="NCBI Taxonomy" id="252671"/>
    <lineage>
        <taxon>Eukaryota</taxon>
        <taxon>Metazoa</taxon>
        <taxon>Cnidaria</taxon>
        <taxon>Hydrozoa</taxon>
        <taxon>Hydroidolina</taxon>
        <taxon>Leptothecata</taxon>
        <taxon>Obeliida</taxon>
        <taxon>Clytiidae</taxon>
        <taxon>Clytia</taxon>
    </lineage>
</organism>